<dbReference type="AlphaFoldDB" id="G2YIW8"/>
<accession>G2YIW8</accession>
<dbReference type="Proteomes" id="UP000008177">
    <property type="component" value="Unplaced contigs"/>
</dbReference>
<protein>
    <submittedName>
        <fullName evidence="1">Uncharacterized protein</fullName>
    </submittedName>
</protein>
<evidence type="ECO:0000313" key="2">
    <source>
        <dbReference type="Proteomes" id="UP000008177"/>
    </source>
</evidence>
<dbReference type="InParanoid" id="G2YIW8"/>
<dbReference type="EMBL" id="FQ790337">
    <property type="protein sequence ID" value="CCD51655.1"/>
    <property type="molecule type" value="Genomic_DNA"/>
</dbReference>
<name>G2YIW8_BOTF4</name>
<reference evidence="2" key="1">
    <citation type="journal article" date="2011" name="PLoS Genet.">
        <title>Genomic analysis of the necrotrophic fungal pathogens Sclerotinia sclerotiorum and Botrytis cinerea.</title>
        <authorList>
            <person name="Amselem J."/>
            <person name="Cuomo C.A."/>
            <person name="van Kan J.A."/>
            <person name="Viaud M."/>
            <person name="Benito E.P."/>
            <person name="Couloux A."/>
            <person name="Coutinho P.M."/>
            <person name="de Vries R.P."/>
            <person name="Dyer P.S."/>
            <person name="Fillinger S."/>
            <person name="Fournier E."/>
            <person name="Gout L."/>
            <person name="Hahn M."/>
            <person name="Kohn L."/>
            <person name="Lapalu N."/>
            <person name="Plummer K.M."/>
            <person name="Pradier J.M."/>
            <person name="Quevillon E."/>
            <person name="Sharon A."/>
            <person name="Simon A."/>
            <person name="ten Have A."/>
            <person name="Tudzynski B."/>
            <person name="Tudzynski P."/>
            <person name="Wincker P."/>
            <person name="Andrew M."/>
            <person name="Anthouard V."/>
            <person name="Beever R.E."/>
            <person name="Beffa R."/>
            <person name="Benoit I."/>
            <person name="Bouzid O."/>
            <person name="Brault B."/>
            <person name="Chen Z."/>
            <person name="Choquer M."/>
            <person name="Collemare J."/>
            <person name="Cotton P."/>
            <person name="Danchin E.G."/>
            <person name="Da Silva C."/>
            <person name="Gautier A."/>
            <person name="Giraud C."/>
            <person name="Giraud T."/>
            <person name="Gonzalez C."/>
            <person name="Grossetete S."/>
            <person name="Guldener U."/>
            <person name="Henrissat B."/>
            <person name="Howlett B.J."/>
            <person name="Kodira C."/>
            <person name="Kretschmer M."/>
            <person name="Lappartient A."/>
            <person name="Leroch M."/>
            <person name="Levis C."/>
            <person name="Mauceli E."/>
            <person name="Neuveglise C."/>
            <person name="Oeser B."/>
            <person name="Pearson M."/>
            <person name="Poulain J."/>
            <person name="Poussereau N."/>
            <person name="Quesneville H."/>
            <person name="Rascle C."/>
            <person name="Schumacher J."/>
            <person name="Segurens B."/>
            <person name="Sexton A."/>
            <person name="Silva E."/>
            <person name="Sirven C."/>
            <person name="Soanes D.M."/>
            <person name="Talbot N.J."/>
            <person name="Templeton M."/>
            <person name="Yandava C."/>
            <person name="Yarden O."/>
            <person name="Zeng Q."/>
            <person name="Rollins J.A."/>
            <person name="Lebrun M.H."/>
            <person name="Dickman M."/>
        </authorList>
    </citation>
    <scope>NUCLEOTIDE SEQUENCE [LARGE SCALE GENOMIC DNA]</scope>
    <source>
        <strain evidence="2">T4</strain>
    </source>
</reference>
<gene>
    <name evidence="1" type="ORF">BofuT4_uP019610.1</name>
</gene>
<evidence type="ECO:0000313" key="1">
    <source>
        <dbReference type="EMBL" id="CCD51655.1"/>
    </source>
</evidence>
<sequence length="42" mass="5013">METNRISEDGGSSFLLEKVEKSLKHWIRAQYQRGTKMFERPK</sequence>
<organism evidence="1 2">
    <name type="scientific">Botryotinia fuckeliana (strain T4)</name>
    <name type="common">Noble rot fungus</name>
    <name type="synonym">Botrytis cinerea</name>
    <dbReference type="NCBI Taxonomy" id="999810"/>
    <lineage>
        <taxon>Eukaryota</taxon>
        <taxon>Fungi</taxon>
        <taxon>Dikarya</taxon>
        <taxon>Ascomycota</taxon>
        <taxon>Pezizomycotina</taxon>
        <taxon>Leotiomycetes</taxon>
        <taxon>Helotiales</taxon>
        <taxon>Sclerotiniaceae</taxon>
        <taxon>Botrytis</taxon>
    </lineage>
</organism>
<proteinExistence type="predicted"/>
<dbReference type="HOGENOM" id="CLU_3260452_0_0_1"/>